<dbReference type="EMBL" id="ML996092">
    <property type="protein sequence ID" value="KAF2149157.1"/>
    <property type="molecule type" value="Genomic_DNA"/>
</dbReference>
<protein>
    <submittedName>
        <fullName evidence="1">Uncharacterized protein</fullName>
    </submittedName>
</protein>
<evidence type="ECO:0000313" key="2">
    <source>
        <dbReference type="Proteomes" id="UP000799439"/>
    </source>
</evidence>
<name>A0A9P4MDR7_9PEZI</name>
<proteinExistence type="predicted"/>
<keyword evidence="2" id="KW-1185">Reference proteome</keyword>
<reference evidence="1" key="1">
    <citation type="journal article" date="2020" name="Stud. Mycol.">
        <title>101 Dothideomycetes genomes: a test case for predicting lifestyles and emergence of pathogens.</title>
        <authorList>
            <person name="Haridas S."/>
            <person name="Albert R."/>
            <person name="Binder M."/>
            <person name="Bloem J."/>
            <person name="Labutti K."/>
            <person name="Salamov A."/>
            <person name="Andreopoulos B."/>
            <person name="Baker S."/>
            <person name="Barry K."/>
            <person name="Bills G."/>
            <person name="Bluhm B."/>
            <person name="Cannon C."/>
            <person name="Castanera R."/>
            <person name="Culley D."/>
            <person name="Daum C."/>
            <person name="Ezra D."/>
            <person name="Gonzalez J."/>
            <person name="Henrissat B."/>
            <person name="Kuo A."/>
            <person name="Liang C."/>
            <person name="Lipzen A."/>
            <person name="Lutzoni F."/>
            <person name="Magnuson J."/>
            <person name="Mondo S."/>
            <person name="Nolan M."/>
            <person name="Ohm R."/>
            <person name="Pangilinan J."/>
            <person name="Park H.-J."/>
            <person name="Ramirez L."/>
            <person name="Alfaro M."/>
            <person name="Sun H."/>
            <person name="Tritt A."/>
            <person name="Yoshinaga Y."/>
            <person name="Zwiers L.-H."/>
            <person name="Turgeon B."/>
            <person name="Goodwin S."/>
            <person name="Spatafora J."/>
            <person name="Crous P."/>
            <person name="Grigoriev I."/>
        </authorList>
    </citation>
    <scope>NUCLEOTIDE SEQUENCE</scope>
    <source>
        <strain evidence="1">CBS 260.36</strain>
    </source>
</reference>
<evidence type="ECO:0000313" key="1">
    <source>
        <dbReference type="EMBL" id="KAF2149157.1"/>
    </source>
</evidence>
<dbReference type="Proteomes" id="UP000799439">
    <property type="component" value="Unassembled WGS sequence"/>
</dbReference>
<dbReference type="AlphaFoldDB" id="A0A9P4MDR7"/>
<dbReference type="OrthoDB" id="3943268at2759"/>
<accession>A0A9P4MDR7</accession>
<gene>
    <name evidence="1" type="ORF">K461DRAFT_301755</name>
</gene>
<organism evidence="1 2">
    <name type="scientific">Myriangium duriaei CBS 260.36</name>
    <dbReference type="NCBI Taxonomy" id="1168546"/>
    <lineage>
        <taxon>Eukaryota</taxon>
        <taxon>Fungi</taxon>
        <taxon>Dikarya</taxon>
        <taxon>Ascomycota</taxon>
        <taxon>Pezizomycotina</taxon>
        <taxon>Dothideomycetes</taxon>
        <taxon>Dothideomycetidae</taxon>
        <taxon>Myriangiales</taxon>
        <taxon>Myriangiaceae</taxon>
        <taxon>Myriangium</taxon>
    </lineage>
</organism>
<sequence>MNVKKRDWYFKKTKQDEKSKTMEEEGIEWMIKRMLGTKGGRKLRKDKGWIVGMVRAYENKVERFRRLLLWAKQLMDGAPTRRSEATSVRFRNGVGNHWNLFVVDGRVMSVTS</sequence>
<comment type="caution">
    <text evidence="1">The sequence shown here is derived from an EMBL/GenBank/DDBJ whole genome shotgun (WGS) entry which is preliminary data.</text>
</comment>